<keyword evidence="2" id="KW-0238">DNA-binding</keyword>
<evidence type="ECO:0000313" key="5">
    <source>
        <dbReference type="EMBL" id="SIO04530.1"/>
    </source>
</evidence>
<dbReference type="InterPro" id="IPR010982">
    <property type="entry name" value="Lambda_DNA-bd_dom_sf"/>
</dbReference>
<evidence type="ECO:0000256" key="2">
    <source>
        <dbReference type="ARBA" id="ARBA00023125"/>
    </source>
</evidence>
<evidence type="ECO:0000256" key="1">
    <source>
        <dbReference type="ARBA" id="ARBA00023015"/>
    </source>
</evidence>
<name>A0A1N6GAF1_9MICO</name>
<dbReference type="SUPFAM" id="SSF47413">
    <property type="entry name" value="lambda repressor-like DNA-binding domains"/>
    <property type="match status" value="1"/>
</dbReference>
<dbReference type="PANTHER" id="PTHR30146:SF138">
    <property type="entry name" value="TRANSCRIPTIONAL REGULATORY PROTEIN"/>
    <property type="match status" value="1"/>
</dbReference>
<dbReference type="InterPro" id="IPR046335">
    <property type="entry name" value="LacI/GalR-like_sensor"/>
</dbReference>
<dbReference type="AlphaFoldDB" id="A0A1N6GAF1"/>
<evidence type="ECO:0000256" key="3">
    <source>
        <dbReference type="ARBA" id="ARBA00023163"/>
    </source>
</evidence>
<dbReference type="GO" id="GO:0003700">
    <property type="term" value="F:DNA-binding transcription factor activity"/>
    <property type="evidence" value="ECO:0007669"/>
    <property type="project" value="TreeGrafter"/>
</dbReference>
<dbReference type="Gene3D" id="3.40.50.2300">
    <property type="match status" value="2"/>
</dbReference>
<sequence length="378" mass="38981">MATRRALVTPRVPLESIRPRLGRMQSDAAPRPTLADVAARAGVSQSTASLAFSGSGPVSDATKERVLAAASELGYAGPDPRARSLRRGRSGIVGVVLEERVRAAFLDPVKIQMLDGISEGIAPLGAGLLLLTDTGEPGEHAVSIESAPVDAVVLIGCSPRLADTIEALRRRGIPAVAIEGETGEDIPEISIDNLQATRRGAEYLRQLGHADVAIVTLPFDAARTRGPLTDELLRASTAATASQRLAGARGIFPEATGRAAAASSIEEGLEAARALLADPANRPTAIIAQSDLLAAGVIQAAEELGMHVPGDLSVLGFDGIRVDGLQHDLTTLVQPSVAKGRAAGEAVVQMLSGEPPESRCFTSTLHVGDTTAAPRAAG</sequence>
<accession>A0A1N6GAF1</accession>
<dbReference type="InterPro" id="IPR000843">
    <property type="entry name" value="HTH_LacI"/>
</dbReference>
<dbReference type="Pfam" id="PF13377">
    <property type="entry name" value="Peripla_BP_3"/>
    <property type="match status" value="1"/>
</dbReference>
<feature type="domain" description="HTH lacI-type" evidence="4">
    <location>
        <begin position="32"/>
        <end position="87"/>
    </location>
</feature>
<dbReference type="Pfam" id="PF00356">
    <property type="entry name" value="LacI"/>
    <property type="match status" value="1"/>
</dbReference>
<organism evidence="5 6">
    <name type="scientific">Agromyces cerinus subsp. cerinus</name>
    <dbReference type="NCBI Taxonomy" id="232089"/>
    <lineage>
        <taxon>Bacteria</taxon>
        <taxon>Bacillati</taxon>
        <taxon>Actinomycetota</taxon>
        <taxon>Actinomycetes</taxon>
        <taxon>Micrococcales</taxon>
        <taxon>Microbacteriaceae</taxon>
        <taxon>Agromyces</taxon>
    </lineage>
</organism>
<dbReference type="Gene3D" id="1.10.260.40">
    <property type="entry name" value="lambda repressor-like DNA-binding domains"/>
    <property type="match status" value="1"/>
</dbReference>
<dbReference type="GO" id="GO:0000976">
    <property type="term" value="F:transcription cis-regulatory region binding"/>
    <property type="evidence" value="ECO:0007669"/>
    <property type="project" value="TreeGrafter"/>
</dbReference>
<dbReference type="Proteomes" id="UP000184699">
    <property type="component" value="Unassembled WGS sequence"/>
</dbReference>
<evidence type="ECO:0000313" key="6">
    <source>
        <dbReference type="Proteomes" id="UP000184699"/>
    </source>
</evidence>
<gene>
    <name evidence="5" type="ORF">SAMN05443544_2422</name>
</gene>
<dbReference type="CDD" id="cd01392">
    <property type="entry name" value="HTH_LacI"/>
    <property type="match status" value="1"/>
</dbReference>
<dbReference type="PANTHER" id="PTHR30146">
    <property type="entry name" value="LACI-RELATED TRANSCRIPTIONAL REPRESSOR"/>
    <property type="match status" value="1"/>
</dbReference>
<dbReference type="EMBL" id="FSRJ01000003">
    <property type="protein sequence ID" value="SIO04530.1"/>
    <property type="molecule type" value="Genomic_DNA"/>
</dbReference>
<proteinExistence type="predicted"/>
<dbReference type="PROSITE" id="PS50932">
    <property type="entry name" value="HTH_LACI_2"/>
    <property type="match status" value="1"/>
</dbReference>
<keyword evidence="1" id="KW-0805">Transcription regulation</keyword>
<dbReference type="InterPro" id="IPR028082">
    <property type="entry name" value="Peripla_BP_I"/>
</dbReference>
<reference evidence="6" key="1">
    <citation type="submission" date="2016-11" db="EMBL/GenBank/DDBJ databases">
        <authorList>
            <person name="Varghese N."/>
            <person name="Submissions S."/>
        </authorList>
    </citation>
    <scope>NUCLEOTIDE SEQUENCE [LARGE SCALE GENOMIC DNA]</scope>
    <source>
        <strain evidence="6">DSM 8595</strain>
    </source>
</reference>
<evidence type="ECO:0000259" key="4">
    <source>
        <dbReference type="PROSITE" id="PS50932"/>
    </source>
</evidence>
<keyword evidence="6" id="KW-1185">Reference proteome</keyword>
<dbReference type="CDD" id="cd06279">
    <property type="entry name" value="PBP1_LacI-like"/>
    <property type="match status" value="1"/>
</dbReference>
<dbReference type="SMART" id="SM00354">
    <property type="entry name" value="HTH_LACI"/>
    <property type="match status" value="1"/>
</dbReference>
<protein>
    <submittedName>
        <fullName evidence="5">Transcriptional regulator, LacI family</fullName>
    </submittedName>
</protein>
<dbReference type="STRING" id="232089.SAMN05443544_2422"/>
<dbReference type="SUPFAM" id="SSF53822">
    <property type="entry name" value="Periplasmic binding protein-like I"/>
    <property type="match status" value="1"/>
</dbReference>
<keyword evidence="3" id="KW-0804">Transcription</keyword>